<dbReference type="Ensembl" id="ENSLCNT00005035527.1">
    <property type="protein sequence ID" value="ENSLCNP00005031828.1"/>
    <property type="gene ID" value="ENSLCNG00005020731.1"/>
</dbReference>
<dbReference type="Proteomes" id="UP000472241">
    <property type="component" value="Unplaced"/>
</dbReference>
<reference evidence="1" key="2">
    <citation type="submission" date="2025-09" db="UniProtKB">
        <authorList>
            <consortium name="Ensembl"/>
        </authorList>
    </citation>
    <scope>IDENTIFICATION</scope>
</reference>
<organism evidence="1 2">
    <name type="scientific">Lynx canadensis</name>
    <name type="common">Canada lynx</name>
    <name type="synonym">Felis canadensis</name>
    <dbReference type="NCBI Taxonomy" id="61383"/>
    <lineage>
        <taxon>Eukaryota</taxon>
        <taxon>Metazoa</taxon>
        <taxon>Chordata</taxon>
        <taxon>Craniata</taxon>
        <taxon>Vertebrata</taxon>
        <taxon>Euteleostomi</taxon>
        <taxon>Mammalia</taxon>
        <taxon>Eutheria</taxon>
        <taxon>Laurasiatheria</taxon>
        <taxon>Carnivora</taxon>
        <taxon>Feliformia</taxon>
        <taxon>Felidae</taxon>
        <taxon>Felinae</taxon>
        <taxon>Lynx</taxon>
    </lineage>
</organism>
<protein>
    <submittedName>
        <fullName evidence="1">Uncharacterized protein</fullName>
    </submittedName>
</protein>
<accession>A0A667J039</accession>
<evidence type="ECO:0000313" key="2">
    <source>
        <dbReference type="Proteomes" id="UP000472241"/>
    </source>
</evidence>
<dbReference type="AlphaFoldDB" id="A0A667J039"/>
<reference evidence="1" key="1">
    <citation type="submission" date="2025-08" db="UniProtKB">
        <authorList>
            <consortium name="Ensembl"/>
        </authorList>
    </citation>
    <scope>IDENTIFICATION</scope>
</reference>
<evidence type="ECO:0000313" key="1">
    <source>
        <dbReference type="Ensembl" id="ENSLCNP00005031828.1"/>
    </source>
</evidence>
<name>A0A667J039_LYNCA</name>
<proteinExistence type="predicted"/>
<sequence>MAATHAQRSTREIFTTLEYGPVPESHACALVRACRSRSLEPWSKWKKMRSEPGARCENG</sequence>
<keyword evidence="2" id="KW-1185">Reference proteome</keyword>